<feature type="region of interest" description="Disordered" evidence="1">
    <location>
        <begin position="198"/>
        <end position="229"/>
    </location>
</feature>
<dbReference type="OrthoDB" id="3223806at2759"/>
<dbReference type="GeneID" id="8244021"/>
<dbReference type="InParanoid" id="C1E7I9"/>
<accession>C1E7I9</accession>
<evidence type="ECO:0000313" key="2">
    <source>
        <dbReference type="EMBL" id="ACO63991.1"/>
    </source>
</evidence>
<dbReference type="KEGG" id="mis:MICPUN_100820"/>
<reference evidence="2 3" key="1">
    <citation type="journal article" date="2009" name="Science">
        <title>Green evolution and dynamic adaptations revealed by genomes of the marine picoeukaryotes Micromonas.</title>
        <authorList>
            <person name="Worden A.Z."/>
            <person name="Lee J.H."/>
            <person name="Mock T."/>
            <person name="Rouze P."/>
            <person name="Simmons M.P."/>
            <person name="Aerts A.L."/>
            <person name="Allen A.E."/>
            <person name="Cuvelier M.L."/>
            <person name="Derelle E."/>
            <person name="Everett M.V."/>
            <person name="Foulon E."/>
            <person name="Grimwood J."/>
            <person name="Gundlach H."/>
            <person name="Henrissat B."/>
            <person name="Napoli C."/>
            <person name="McDonald S.M."/>
            <person name="Parker M.S."/>
            <person name="Rombauts S."/>
            <person name="Salamov A."/>
            <person name="Von Dassow P."/>
            <person name="Badger J.H."/>
            <person name="Coutinho P.M."/>
            <person name="Demir E."/>
            <person name="Dubchak I."/>
            <person name="Gentemann C."/>
            <person name="Eikrem W."/>
            <person name="Gready J.E."/>
            <person name="John U."/>
            <person name="Lanier W."/>
            <person name="Lindquist E.A."/>
            <person name="Lucas S."/>
            <person name="Mayer K.F."/>
            <person name="Moreau H."/>
            <person name="Not F."/>
            <person name="Otillar R."/>
            <person name="Panaud O."/>
            <person name="Pangilinan J."/>
            <person name="Paulsen I."/>
            <person name="Piegu B."/>
            <person name="Poliakov A."/>
            <person name="Robbens S."/>
            <person name="Schmutz J."/>
            <person name="Toulza E."/>
            <person name="Wyss T."/>
            <person name="Zelensky A."/>
            <person name="Zhou K."/>
            <person name="Armbrust E.V."/>
            <person name="Bhattacharya D."/>
            <person name="Goodenough U.W."/>
            <person name="Van de Peer Y."/>
            <person name="Grigoriev I.V."/>
        </authorList>
    </citation>
    <scope>NUCLEOTIDE SEQUENCE [LARGE SCALE GENOMIC DNA]</scope>
    <source>
        <strain evidence="3">RCC299 / NOUM17</strain>
    </source>
</reference>
<feature type="compositionally biased region" description="Basic and acidic residues" evidence="1">
    <location>
        <begin position="209"/>
        <end position="222"/>
    </location>
</feature>
<evidence type="ECO:0000256" key="1">
    <source>
        <dbReference type="SAM" id="MobiDB-lite"/>
    </source>
</evidence>
<dbReference type="AlphaFoldDB" id="C1E7I9"/>
<sequence length="229" mass="23176">MPLDGRVALTHRVCAEHGARRALFVGDGDDAAWARDALTTGLDPNARFDGDGDGDGAVRVLANGDATRGNLLDAMRWLAAGARSGDSMLMHVASRVSPPPIGGKDIRATLLDALPRGAWAVLVLDVGNEWWGAEGCAGVPGVPYVAELGFGDDARRCVLAVDPTDAVGGHEVTSAAARLAGGLRAFGGDDGGVVGPPMDAIARGGGGGGERRGKRDASKDGDPACCAVS</sequence>
<keyword evidence="3" id="KW-1185">Reference proteome</keyword>
<proteinExistence type="predicted"/>
<dbReference type="Proteomes" id="UP000002009">
    <property type="component" value="Chromosome 6"/>
</dbReference>
<dbReference type="EMBL" id="CP001327">
    <property type="protein sequence ID" value="ACO63991.1"/>
    <property type="molecule type" value="Genomic_DNA"/>
</dbReference>
<organism evidence="2 3">
    <name type="scientific">Micromonas commoda (strain RCC299 / NOUM17 / CCMP2709)</name>
    <name type="common">Picoplanktonic green alga</name>
    <dbReference type="NCBI Taxonomy" id="296587"/>
    <lineage>
        <taxon>Eukaryota</taxon>
        <taxon>Viridiplantae</taxon>
        <taxon>Chlorophyta</taxon>
        <taxon>Mamiellophyceae</taxon>
        <taxon>Mamiellales</taxon>
        <taxon>Mamiellaceae</taxon>
        <taxon>Micromonas</taxon>
    </lineage>
</organism>
<gene>
    <name evidence="2" type="ORF">MICPUN_100820</name>
</gene>
<dbReference type="Gene3D" id="3.40.50.1460">
    <property type="match status" value="1"/>
</dbReference>
<protein>
    <submittedName>
        <fullName evidence="2">Uncharacterized protein</fullName>
    </submittedName>
</protein>
<evidence type="ECO:0000313" key="3">
    <source>
        <dbReference type="Proteomes" id="UP000002009"/>
    </source>
</evidence>
<name>C1E7I9_MICCC</name>
<dbReference type="RefSeq" id="XP_002502733.1">
    <property type="nucleotide sequence ID" value="XM_002502687.1"/>
</dbReference>